<dbReference type="PANTHER" id="PTHR48095">
    <property type="entry name" value="PYRUVATE CARBOXYLASE SUBUNIT A"/>
    <property type="match status" value="1"/>
</dbReference>
<evidence type="ECO:0000313" key="22">
    <source>
        <dbReference type="EMBL" id="CUJ89343.1"/>
    </source>
</evidence>
<keyword evidence="13 19" id="KW-0443">Lipid metabolism</keyword>
<feature type="domain" description="Biotin carboxylation" evidence="21">
    <location>
        <begin position="1"/>
        <end position="444"/>
    </location>
</feature>
<dbReference type="GO" id="GO:0004075">
    <property type="term" value="F:biotin carboxylase activity"/>
    <property type="evidence" value="ECO:0007669"/>
    <property type="project" value="UniProtKB-EC"/>
</dbReference>
<dbReference type="NCBIfam" id="NF006367">
    <property type="entry name" value="PRK08591.1"/>
    <property type="match status" value="1"/>
</dbReference>
<protein>
    <recommendedName>
        <fullName evidence="5 19">Biotin carboxylase</fullName>
        <ecNumber evidence="4 19">6.3.4.14</ecNumber>
    </recommendedName>
    <alternativeName>
        <fullName evidence="16 19">Acetyl-coenzyme A carboxylase biotin carboxylase subunit A</fullName>
    </alternativeName>
</protein>
<dbReference type="GO" id="GO:2001295">
    <property type="term" value="P:malonyl-CoA biosynthetic process"/>
    <property type="evidence" value="ECO:0007669"/>
    <property type="project" value="UniProtKB-UniPathway"/>
</dbReference>
<evidence type="ECO:0000256" key="3">
    <source>
        <dbReference type="ARBA" id="ARBA00011750"/>
    </source>
</evidence>
<dbReference type="InterPro" id="IPR016185">
    <property type="entry name" value="PreATP-grasp_dom_sf"/>
</dbReference>
<gene>
    <name evidence="22" type="primary">accC</name>
    <name evidence="22" type="ORF">PH7735_01069</name>
</gene>
<dbReference type="UniPathway" id="UPA00655">
    <property type="reaction ID" value="UER00711"/>
</dbReference>
<dbReference type="AlphaFoldDB" id="A0A0P1ICM1"/>
<evidence type="ECO:0000256" key="14">
    <source>
        <dbReference type="ARBA" id="ARBA00023160"/>
    </source>
</evidence>
<dbReference type="InterPro" id="IPR004549">
    <property type="entry name" value="Acetyl_CoA_COase_biotin_COase"/>
</dbReference>
<dbReference type="PROSITE" id="PS00867">
    <property type="entry name" value="CPSASE_2"/>
    <property type="match status" value="1"/>
</dbReference>
<dbReference type="InterPro" id="IPR005481">
    <property type="entry name" value="BC-like_N"/>
</dbReference>
<dbReference type="InterPro" id="IPR051602">
    <property type="entry name" value="ACC_Biotin_Carboxylase"/>
</dbReference>
<dbReference type="InterPro" id="IPR011761">
    <property type="entry name" value="ATP-grasp"/>
</dbReference>
<dbReference type="RefSeq" id="WP_058310231.1">
    <property type="nucleotide sequence ID" value="NZ_CYTW01000001.1"/>
</dbReference>
<evidence type="ECO:0000256" key="9">
    <source>
        <dbReference type="ARBA" id="ARBA00022741"/>
    </source>
</evidence>
<evidence type="ECO:0000256" key="8">
    <source>
        <dbReference type="ARBA" id="ARBA00022723"/>
    </source>
</evidence>
<dbReference type="SUPFAM" id="SSF56059">
    <property type="entry name" value="Glutathione synthetase ATP-binding domain-like"/>
    <property type="match status" value="1"/>
</dbReference>
<evidence type="ECO:0000313" key="23">
    <source>
        <dbReference type="Proteomes" id="UP000051870"/>
    </source>
</evidence>
<dbReference type="Pfam" id="PF00289">
    <property type="entry name" value="Biotin_carb_N"/>
    <property type="match status" value="1"/>
</dbReference>
<evidence type="ECO:0000256" key="4">
    <source>
        <dbReference type="ARBA" id="ARBA00013263"/>
    </source>
</evidence>
<evidence type="ECO:0000256" key="10">
    <source>
        <dbReference type="ARBA" id="ARBA00022832"/>
    </source>
</evidence>
<evidence type="ECO:0000256" key="11">
    <source>
        <dbReference type="ARBA" id="ARBA00022840"/>
    </source>
</evidence>
<comment type="subunit">
    <text evidence="3 19">Acetyl-CoA carboxylase is a heterohexamer of biotin carboxyl carrier protein, biotin carboxylase and the two subunits of carboxyl transferase in a 2:2 complex.</text>
</comment>
<evidence type="ECO:0000256" key="19">
    <source>
        <dbReference type="RuleBase" id="RU365063"/>
    </source>
</evidence>
<evidence type="ECO:0000259" key="21">
    <source>
        <dbReference type="PROSITE" id="PS50979"/>
    </source>
</evidence>
<keyword evidence="14 19" id="KW-0275">Fatty acid biosynthesis</keyword>
<dbReference type="InterPro" id="IPR005479">
    <property type="entry name" value="CPAse_ATP-bd"/>
</dbReference>
<dbReference type="InterPro" id="IPR013815">
    <property type="entry name" value="ATP_grasp_subdomain_1"/>
</dbReference>
<dbReference type="FunFam" id="3.40.50.20:FF:000010">
    <property type="entry name" value="Propionyl-CoA carboxylase subunit alpha"/>
    <property type="match status" value="1"/>
</dbReference>
<keyword evidence="10 19" id="KW-0276">Fatty acid metabolism</keyword>
<keyword evidence="23" id="KW-1185">Reference proteome</keyword>
<dbReference type="NCBIfam" id="TIGR00514">
    <property type="entry name" value="accC"/>
    <property type="match status" value="1"/>
</dbReference>
<name>A0A0P1ICM1_9RHOB</name>
<accession>A0A0P1ICM1</accession>
<keyword evidence="12" id="KW-0460">Magnesium</keyword>
<dbReference type="Pfam" id="PF02786">
    <property type="entry name" value="CPSase_L_D2"/>
    <property type="match status" value="1"/>
</dbReference>
<proteinExistence type="predicted"/>
<dbReference type="EC" id="6.3.4.14" evidence="4 19"/>
<dbReference type="PANTHER" id="PTHR48095:SF2">
    <property type="entry name" value="BIOTIN CARBOXYLASE, CHLOROPLASTIC"/>
    <property type="match status" value="1"/>
</dbReference>
<dbReference type="SMART" id="SM00878">
    <property type="entry name" value="Biotin_carb_C"/>
    <property type="match status" value="1"/>
</dbReference>
<evidence type="ECO:0000256" key="18">
    <source>
        <dbReference type="PROSITE-ProRule" id="PRU00409"/>
    </source>
</evidence>
<dbReference type="GeneID" id="83880133"/>
<dbReference type="PROSITE" id="PS00866">
    <property type="entry name" value="CPSASE_1"/>
    <property type="match status" value="1"/>
</dbReference>
<dbReference type="SUPFAM" id="SSF52440">
    <property type="entry name" value="PreATP-grasp domain"/>
    <property type="match status" value="1"/>
</dbReference>
<feature type="domain" description="ATP-grasp" evidence="20">
    <location>
        <begin position="120"/>
        <end position="316"/>
    </location>
</feature>
<dbReference type="PROSITE" id="PS50975">
    <property type="entry name" value="ATP_GRASP"/>
    <property type="match status" value="1"/>
</dbReference>
<dbReference type="FunFam" id="3.30.1490.20:FF:000018">
    <property type="entry name" value="Biotin carboxylase"/>
    <property type="match status" value="1"/>
</dbReference>
<keyword evidence="6 19" id="KW-0444">Lipid biosynthesis</keyword>
<keyword evidence="9 18" id="KW-0547">Nucleotide-binding</keyword>
<keyword evidence="11 18" id="KW-0067">ATP-binding</keyword>
<dbReference type="SUPFAM" id="SSF51246">
    <property type="entry name" value="Rudiment single hybrid motif"/>
    <property type="match status" value="1"/>
</dbReference>
<evidence type="ECO:0000256" key="6">
    <source>
        <dbReference type="ARBA" id="ARBA00022516"/>
    </source>
</evidence>
<dbReference type="EMBL" id="CYTW01000001">
    <property type="protein sequence ID" value="CUJ89343.1"/>
    <property type="molecule type" value="Genomic_DNA"/>
</dbReference>
<dbReference type="PROSITE" id="PS50979">
    <property type="entry name" value="BC"/>
    <property type="match status" value="1"/>
</dbReference>
<evidence type="ECO:0000256" key="12">
    <source>
        <dbReference type="ARBA" id="ARBA00022842"/>
    </source>
</evidence>
<evidence type="ECO:0000256" key="7">
    <source>
        <dbReference type="ARBA" id="ARBA00022598"/>
    </source>
</evidence>
<dbReference type="Proteomes" id="UP000051870">
    <property type="component" value="Unassembled WGS sequence"/>
</dbReference>
<keyword evidence="8" id="KW-0479">Metal-binding</keyword>
<dbReference type="GO" id="GO:0005524">
    <property type="term" value="F:ATP binding"/>
    <property type="evidence" value="ECO:0007669"/>
    <property type="project" value="UniProtKB-UniRule"/>
</dbReference>
<evidence type="ECO:0000256" key="13">
    <source>
        <dbReference type="ARBA" id="ARBA00023098"/>
    </source>
</evidence>
<dbReference type="STRING" id="1715693.PH7735_01069"/>
<keyword evidence="7 19" id="KW-0436">Ligase</keyword>
<dbReference type="InterPro" id="IPR011054">
    <property type="entry name" value="Rudment_hybrid_motif"/>
</dbReference>
<reference evidence="23" key="1">
    <citation type="submission" date="2015-09" db="EMBL/GenBank/DDBJ databases">
        <authorList>
            <person name="Rodrigo-Torres Lidia"/>
            <person name="Arahal R.David."/>
        </authorList>
    </citation>
    <scope>NUCLEOTIDE SEQUENCE [LARGE SCALE GENOMIC DNA]</scope>
    <source>
        <strain evidence="23">CECT 7735</strain>
    </source>
</reference>
<evidence type="ECO:0000256" key="2">
    <source>
        <dbReference type="ARBA" id="ARBA00004956"/>
    </source>
</evidence>
<comment type="catalytic activity">
    <reaction evidence="17 19">
        <text>N(6)-biotinyl-L-lysyl-[protein] + hydrogencarbonate + ATP = N(6)-carboxybiotinyl-L-lysyl-[protein] + ADP + phosphate + H(+)</text>
        <dbReference type="Rhea" id="RHEA:13501"/>
        <dbReference type="Rhea" id="RHEA-COMP:10505"/>
        <dbReference type="Rhea" id="RHEA-COMP:10506"/>
        <dbReference type="ChEBI" id="CHEBI:15378"/>
        <dbReference type="ChEBI" id="CHEBI:17544"/>
        <dbReference type="ChEBI" id="CHEBI:30616"/>
        <dbReference type="ChEBI" id="CHEBI:43474"/>
        <dbReference type="ChEBI" id="CHEBI:83144"/>
        <dbReference type="ChEBI" id="CHEBI:83145"/>
        <dbReference type="ChEBI" id="CHEBI:456216"/>
        <dbReference type="EC" id="6.3.4.14"/>
    </reaction>
</comment>
<sequence length="450" mass="48626">MFDKILIANRGEIALRVIRACREMGIKSVAVHSTADADAMHVRMADEAVCIGPPPGTDSYLNMAAIIAACEITGAQAIHPGYGFLSENANFVQIIEDHGLTFIGPTAEHIRVMGDKITAKDTMIKLGVPCVPGSDGGVPDLEAAKRLGDEMGYPVIVKATAGGGGRGMKVAATAADMESAFMTARAEGKSNFGNDEVYIEKYLTTPRHIEIQVFGDGKGNAVHLGERDCSLQRRHQKVFEEAPGPCISPEERAQIGKVCSDAVAAINYIGAGTIEFLYENGEFYFIEMNTRLQVEHPVTEAIFGVDLVREQILVAAGQPMSFGQDDLEINGHAIEVRINAERLPNFSPCPGKITAYHAPGGLGVRMDSALYNGYSIPPFYDSLIGKLIVHGRDRPEALARLNRALGELIVDGVDTTVPLFHALLAEDDVLTGDYNIHWLEHWLETNLAEG</sequence>
<dbReference type="Gene3D" id="3.30.470.20">
    <property type="entry name" value="ATP-grasp fold, B domain"/>
    <property type="match status" value="2"/>
</dbReference>
<comment type="pathway">
    <text evidence="2 19">Lipid metabolism; malonyl-CoA biosynthesis; malonyl-CoA from acetyl-CoA: step 1/1.</text>
</comment>
<evidence type="ECO:0000256" key="5">
    <source>
        <dbReference type="ARBA" id="ARBA00017242"/>
    </source>
</evidence>
<keyword evidence="15 19" id="KW-0092">Biotin</keyword>
<dbReference type="Pfam" id="PF02785">
    <property type="entry name" value="Biotin_carb_C"/>
    <property type="match status" value="1"/>
</dbReference>
<comment type="function">
    <text evidence="1 19">This protein is a component of the acetyl coenzyme A carboxylase complex; first, biotin carboxylase catalyzes the carboxylation of the carrier protein and then the transcarboxylase transfers the carboxyl group to form malonyl-CoA.</text>
</comment>
<evidence type="ECO:0000256" key="17">
    <source>
        <dbReference type="ARBA" id="ARBA00048600"/>
    </source>
</evidence>
<dbReference type="GO" id="GO:0006633">
    <property type="term" value="P:fatty acid biosynthetic process"/>
    <property type="evidence" value="ECO:0007669"/>
    <property type="project" value="UniProtKB-KW"/>
</dbReference>
<dbReference type="Gene3D" id="3.30.1490.20">
    <property type="entry name" value="ATP-grasp fold, A domain"/>
    <property type="match status" value="1"/>
</dbReference>
<evidence type="ECO:0000256" key="16">
    <source>
        <dbReference type="ARBA" id="ARBA00033786"/>
    </source>
</evidence>
<organism evidence="22 23">
    <name type="scientific">Shimia thalassica</name>
    <dbReference type="NCBI Taxonomy" id="1715693"/>
    <lineage>
        <taxon>Bacteria</taxon>
        <taxon>Pseudomonadati</taxon>
        <taxon>Pseudomonadota</taxon>
        <taxon>Alphaproteobacteria</taxon>
        <taxon>Rhodobacterales</taxon>
        <taxon>Roseobacteraceae</taxon>
    </lineage>
</organism>
<evidence type="ECO:0000256" key="15">
    <source>
        <dbReference type="ARBA" id="ARBA00023267"/>
    </source>
</evidence>
<dbReference type="InterPro" id="IPR011764">
    <property type="entry name" value="Biotin_carboxylation_dom"/>
</dbReference>
<dbReference type="InterPro" id="IPR005482">
    <property type="entry name" value="Biotin_COase_C"/>
</dbReference>
<evidence type="ECO:0000256" key="1">
    <source>
        <dbReference type="ARBA" id="ARBA00003761"/>
    </source>
</evidence>
<dbReference type="GO" id="GO:0046872">
    <property type="term" value="F:metal ion binding"/>
    <property type="evidence" value="ECO:0007669"/>
    <property type="project" value="UniProtKB-KW"/>
</dbReference>
<evidence type="ECO:0000259" key="20">
    <source>
        <dbReference type="PROSITE" id="PS50975"/>
    </source>
</evidence>